<evidence type="ECO:0000313" key="2">
    <source>
        <dbReference type="EMBL" id="KAF4509637.1"/>
    </source>
</evidence>
<dbReference type="Proteomes" id="UP000557566">
    <property type="component" value="Unassembled WGS sequence"/>
</dbReference>
<reference evidence="2 3" key="1">
    <citation type="journal article" date="2020" name="Genome Biol. Evol.">
        <title>A new high-quality draft genome assembly of the Chinese cordyceps Ophiocordyceps sinensis.</title>
        <authorList>
            <person name="Shu R."/>
            <person name="Zhang J."/>
            <person name="Meng Q."/>
            <person name="Zhang H."/>
            <person name="Zhou G."/>
            <person name="Li M."/>
            <person name="Wu P."/>
            <person name="Zhao Y."/>
            <person name="Chen C."/>
            <person name="Qin Q."/>
        </authorList>
    </citation>
    <scope>NUCLEOTIDE SEQUENCE [LARGE SCALE GENOMIC DNA]</scope>
    <source>
        <strain evidence="2 3">IOZ07</strain>
    </source>
</reference>
<dbReference type="Pfam" id="PF04031">
    <property type="entry name" value="Las1"/>
    <property type="match status" value="1"/>
</dbReference>
<gene>
    <name evidence="2" type="ORF">G6O67_003785</name>
</gene>
<dbReference type="PANTHER" id="PTHR15002:SF0">
    <property type="entry name" value="RIBOSOMAL BIOGENESIS PROTEIN LAS1L"/>
    <property type="match status" value="1"/>
</dbReference>
<name>A0A8H4PSG3_9HYPO</name>
<dbReference type="GO" id="GO:0030687">
    <property type="term" value="C:preribosome, large subunit precursor"/>
    <property type="evidence" value="ECO:0007669"/>
    <property type="project" value="TreeGrafter"/>
</dbReference>
<evidence type="ECO:0000313" key="3">
    <source>
        <dbReference type="Proteomes" id="UP000557566"/>
    </source>
</evidence>
<dbReference type="GO" id="GO:0000460">
    <property type="term" value="P:maturation of 5.8S rRNA"/>
    <property type="evidence" value="ECO:0007669"/>
    <property type="project" value="TreeGrafter"/>
</dbReference>
<dbReference type="GO" id="GO:0000470">
    <property type="term" value="P:maturation of LSU-rRNA"/>
    <property type="evidence" value="ECO:0007669"/>
    <property type="project" value="TreeGrafter"/>
</dbReference>
<accession>A0A8H4PSG3</accession>
<sequence>MVRYVFNCWRDHREMLLVRRQFYRDQESTSGWGRTDDDDDDDDDAAIEPATTETRRRQLRERRQRAVARVSMWMTRQHCPHMVESTALLTAALLSDDDAGNHNAWSTYAVRATYAAAFSRFVTGLLDGHQDKQRKQSMYAVAKKIGLPATFVELRHQSTHEQLPSRAKLRAMANKALAWIWNYYWKNLADEHRPRAHPCREAVLRYLQGDDDDAGRSKTLEELGQWDSGLVLATIAELQQTLPGNQVFLKCLKLSKEITLARKRGGETSLAARESAPSQSQATAGLDESQPEPEPQAETDPHSVLDRGSEPDLGWSLCHGPWKPKPIGVV</sequence>
<feature type="compositionally biased region" description="Basic and acidic residues" evidence="1">
    <location>
        <begin position="299"/>
        <end position="310"/>
    </location>
</feature>
<feature type="region of interest" description="Disordered" evidence="1">
    <location>
        <begin position="265"/>
        <end position="330"/>
    </location>
</feature>
<organism evidence="2 3">
    <name type="scientific">Ophiocordyceps sinensis</name>
    <dbReference type="NCBI Taxonomy" id="72228"/>
    <lineage>
        <taxon>Eukaryota</taxon>
        <taxon>Fungi</taxon>
        <taxon>Dikarya</taxon>
        <taxon>Ascomycota</taxon>
        <taxon>Pezizomycotina</taxon>
        <taxon>Sordariomycetes</taxon>
        <taxon>Hypocreomycetidae</taxon>
        <taxon>Hypocreales</taxon>
        <taxon>Ophiocordycipitaceae</taxon>
        <taxon>Ophiocordyceps</taxon>
    </lineage>
</organism>
<evidence type="ECO:0008006" key="4">
    <source>
        <dbReference type="Google" id="ProtNLM"/>
    </source>
</evidence>
<dbReference type="OrthoDB" id="10263222at2759"/>
<proteinExistence type="predicted"/>
<evidence type="ECO:0000256" key="1">
    <source>
        <dbReference type="SAM" id="MobiDB-lite"/>
    </source>
</evidence>
<keyword evidence="3" id="KW-1185">Reference proteome</keyword>
<protein>
    <recommendedName>
        <fullName evidence="4">Las1-like protein</fullName>
    </recommendedName>
</protein>
<comment type="caution">
    <text evidence="2">The sequence shown here is derived from an EMBL/GenBank/DDBJ whole genome shotgun (WGS) entry which is preliminary data.</text>
</comment>
<dbReference type="InterPro" id="IPR007174">
    <property type="entry name" value="Las1"/>
</dbReference>
<dbReference type="EMBL" id="JAAVMX010000004">
    <property type="protein sequence ID" value="KAF4509637.1"/>
    <property type="molecule type" value="Genomic_DNA"/>
</dbReference>
<dbReference type="GO" id="GO:0090730">
    <property type="term" value="C:Las1 complex"/>
    <property type="evidence" value="ECO:0007669"/>
    <property type="project" value="InterPro"/>
</dbReference>
<feature type="compositionally biased region" description="Acidic residues" evidence="1">
    <location>
        <begin position="36"/>
        <end position="46"/>
    </location>
</feature>
<dbReference type="GO" id="GO:0004519">
    <property type="term" value="F:endonuclease activity"/>
    <property type="evidence" value="ECO:0007669"/>
    <property type="project" value="InterPro"/>
</dbReference>
<feature type="region of interest" description="Disordered" evidence="1">
    <location>
        <begin position="28"/>
        <end position="58"/>
    </location>
</feature>
<dbReference type="PANTHER" id="PTHR15002">
    <property type="entry name" value="RIBOSOMAL BIOGENESIS PROTEIN LAS1L"/>
    <property type="match status" value="1"/>
</dbReference>
<dbReference type="AlphaFoldDB" id="A0A8H4PSG3"/>